<proteinExistence type="predicted"/>
<dbReference type="KEGG" id="schi:SCHIN_v1c06230"/>
<evidence type="ECO:0000256" key="2">
    <source>
        <dbReference type="SAM" id="Phobius"/>
    </source>
</evidence>
<feature type="transmembrane region" description="Helical" evidence="2">
    <location>
        <begin position="12"/>
        <end position="32"/>
    </location>
</feature>
<keyword evidence="2" id="KW-1133">Transmembrane helix</keyword>
<evidence type="ECO:0008006" key="5">
    <source>
        <dbReference type="Google" id="ProtNLM"/>
    </source>
</evidence>
<name>A0A5B9Y4D6_9MOLU</name>
<feature type="compositionally biased region" description="Basic and acidic residues" evidence="1">
    <location>
        <begin position="164"/>
        <end position="173"/>
    </location>
</feature>
<feature type="region of interest" description="Disordered" evidence="1">
    <location>
        <begin position="164"/>
        <end position="190"/>
    </location>
</feature>
<feature type="compositionally biased region" description="Polar residues" evidence="1">
    <location>
        <begin position="174"/>
        <end position="190"/>
    </location>
</feature>
<feature type="transmembrane region" description="Helical" evidence="2">
    <location>
        <begin position="52"/>
        <end position="71"/>
    </location>
</feature>
<gene>
    <name evidence="3" type="ORF">SCHIN_v1c06230</name>
</gene>
<reference evidence="3 4" key="1">
    <citation type="submission" date="2019-08" db="EMBL/GenBank/DDBJ databases">
        <title>Complete genome sequence of Spiroplasma chinense CCH (DSM 19755).</title>
        <authorList>
            <person name="Shen H.-Y."/>
            <person name="Lin Y.-C."/>
            <person name="Chou L."/>
            <person name="Kuo C.-H."/>
        </authorList>
    </citation>
    <scope>NUCLEOTIDE SEQUENCE [LARGE SCALE GENOMIC DNA]</scope>
    <source>
        <strain evidence="3 4">CCH</strain>
    </source>
</reference>
<keyword evidence="2" id="KW-0812">Transmembrane</keyword>
<dbReference type="EMBL" id="CP043026">
    <property type="protein sequence ID" value="QEH61820.1"/>
    <property type="molecule type" value="Genomic_DNA"/>
</dbReference>
<dbReference type="Proteomes" id="UP000323144">
    <property type="component" value="Chromosome"/>
</dbReference>
<evidence type="ECO:0000313" key="4">
    <source>
        <dbReference type="Proteomes" id="UP000323144"/>
    </source>
</evidence>
<accession>A0A5B9Y4D6</accession>
<keyword evidence="4" id="KW-1185">Reference proteome</keyword>
<feature type="transmembrane region" description="Helical" evidence="2">
    <location>
        <begin position="91"/>
        <end position="114"/>
    </location>
</feature>
<sequence length="190" mass="22009">MKNQINPKSYILSKYLLTFAMMFFYLVSFWAILKGIGQNKNDLHYIQENYYLLTGLSLFIGIIFISVYTLIRYNLHKKSGYKFNKKEINKIFISIGLMCLMVVISILVITFPSYTSKTVLMSLAIVTTIIKIIIGFVVSIFETMVRTQEQAIVNKTWFNNDDLKSRNQPKDSGENTSELFKNSSNPFMED</sequence>
<dbReference type="AlphaFoldDB" id="A0A5B9Y4D6"/>
<protein>
    <recommendedName>
        <fullName evidence="5">Transmembrane protein</fullName>
    </recommendedName>
</protein>
<evidence type="ECO:0000313" key="3">
    <source>
        <dbReference type="EMBL" id="QEH61820.1"/>
    </source>
</evidence>
<feature type="transmembrane region" description="Helical" evidence="2">
    <location>
        <begin position="120"/>
        <end position="141"/>
    </location>
</feature>
<evidence type="ECO:0000256" key="1">
    <source>
        <dbReference type="SAM" id="MobiDB-lite"/>
    </source>
</evidence>
<dbReference type="RefSeq" id="WP_166508205.1">
    <property type="nucleotide sequence ID" value="NZ_CP043026.1"/>
</dbReference>
<keyword evidence="2" id="KW-0472">Membrane</keyword>
<organism evidence="3 4">
    <name type="scientific">Spiroplasma chinense</name>
    <dbReference type="NCBI Taxonomy" id="216932"/>
    <lineage>
        <taxon>Bacteria</taxon>
        <taxon>Bacillati</taxon>
        <taxon>Mycoplasmatota</taxon>
        <taxon>Mollicutes</taxon>
        <taxon>Entomoplasmatales</taxon>
        <taxon>Spiroplasmataceae</taxon>
        <taxon>Spiroplasma</taxon>
    </lineage>
</organism>